<dbReference type="SUPFAM" id="SSF55545">
    <property type="entry name" value="beta-N-acetylhexosaminidase-like domain"/>
    <property type="match status" value="1"/>
</dbReference>
<organism evidence="2 3">
    <name type="scientific">Hungatella hathewayi</name>
    <dbReference type="NCBI Taxonomy" id="154046"/>
    <lineage>
        <taxon>Bacteria</taxon>
        <taxon>Bacillati</taxon>
        <taxon>Bacillota</taxon>
        <taxon>Clostridia</taxon>
        <taxon>Lachnospirales</taxon>
        <taxon>Lachnospiraceae</taxon>
        <taxon>Hungatella</taxon>
    </lineage>
</organism>
<dbReference type="InterPro" id="IPR029018">
    <property type="entry name" value="Hex-like_dom2"/>
</dbReference>
<sequence length="638" mass="73073">MTINILYPSHSGSPVAFAAQELSRCLAEIVADSIIILNNQNCGPDDVTLRLESLGNPKNSEDAYSIDVTSAGGSISGSNDRSVLLGVYKYLWLLGCRFPAPGQKHEYIPSLYKKEQLAACCRKKAALRHRGVCIEGANSLENILDFIDWLPKLGYNSFFLQFQLPYTFMARWYHHEMNPLLKPEEFTRETAASFTEKIGEALQTRGLLLHQAGHGWTGDVLGFPCADWKAITEPLPPETSSLAACVNGKRELFHGVPMNTNLCYSNETVIERFSDRVAEYCVQHPAVSYLHVWLADEFNNICECEACRAQLPTDQYIRLLNRIDEKLTSLHLDTKIVFLLYQELLWPPVEEAFRNPDRFLLMFAPISRTFEHSYQLRDSYGPIPAYERNRITLPVGLDENMVFLRSWQNYFHGESFVYDYPLGRAHYGDFGYIHIAEIIGQDIRKLKKMGMDGYISCQELRECLPNAFPGYVMGRMLFDEDVTFEELKEEYFSAAYGPGWEQVLSYLTKLSSLCSCDYFNGKENRKDPKEAAAMRELIEYVDCTPVSGTDGAKSRTAAQNLFWKYLDYHREYSLRLGKALMKLAEGNESEAQECWRQFQNMVCERETEFQDCLDVYRVTEVSTKYTGFRLEEPLVSTL</sequence>
<dbReference type="GO" id="GO:0005975">
    <property type="term" value="P:carbohydrate metabolic process"/>
    <property type="evidence" value="ECO:0007669"/>
    <property type="project" value="UniProtKB-ARBA"/>
</dbReference>
<accession>A0A174MS70</accession>
<evidence type="ECO:0000313" key="3">
    <source>
        <dbReference type="Proteomes" id="UP000095651"/>
    </source>
</evidence>
<gene>
    <name evidence="2" type="ORF">ERS852407_05723</name>
</gene>
<name>A0A174MS70_9FIRM</name>
<evidence type="ECO:0000313" key="2">
    <source>
        <dbReference type="EMBL" id="CUP36615.1"/>
    </source>
</evidence>
<dbReference type="Proteomes" id="UP000095651">
    <property type="component" value="Unassembled WGS sequence"/>
</dbReference>
<evidence type="ECO:0000256" key="1">
    <source>
        <dbReference type="ARBA" id="ARBA00022801"/>
    </source>
</evidence>
<proteinExistence type="predicted"/>
<keyword evidence="1" id="KW-0378">Hydrolase</keyword>
<dbReference type="InterPro" id="IPR032287">
    <property type="entry name" value="DUF4838"/>
</dbReference>
<dbReference type="AlphaFoldDB" id="A0A174MS70"/>
<dbReference type="GO" id="GO:0016787">
    <property type="term" value="F:hydrolase activity"/>
    <property type="evidence" value="ECO:0007669"/>
    <property type="project" value="UniProtKB-KW"/>
</dbReference>
<evidence type="ECO:0008006" key="4">
    <source>
        <dbReference type="Google" id="ProtNLM"/>
    </source>
</evidence>
<dbReference type="Pfam" id="PF16126">
    <property type="entry name" value="DUF4838"/>
    <property type="match status" value="1"/>
</dbReference>
<dbReference type="EMBL" id="CYZE01000027">
    <property type="protein sequence ID" value="CUP36615.1"/>
    <property type="molecule type" value="Genomic_DNA"/>
</dbReference>
<protein>
    <recommendedName>
        <fullName evidence="4">DUF4838 domain-containing protein</fullName>
    </recommendedName>
</protein>
<dbReference type="RefSeq" id="WP_055660361.1">
    <property type="nucleotide sequence ID" value="NZ_CABIXC010000027.1"/>
</dbReference>
<reference evidence="2 3" key="1">
    <citation type="submission" date="2015-09" db="EMBL/GenBank/DDBJ databases">
        <authorList>
            <consortium name="Pathogen Informatics"/>
        </authorList>
    </citation>
    <scope>NUCLEOTIDE SEQUENCE [LARGE SCALE GENOMIC DNA]</scope>
    <source>
        <strain evidence="2 3">2789STDY5608850</strain>
    </source>
</reference>